<accession>A0A5P8KFU1</accession>
<evidence type="ECO:0000313" key="3">
    <source>
        <dbReference type="Proteomes" id="UP000327294"/>
    </source>
</evidence>
<protein>
    <submittedName>
        <fullName evidence="2">ABC transporter substrate-binding protein</fullName>
    </submittedName>
</protein>
<dbReference type="AlphaFoldDB" id="A0A5P8KFU1"/>
<gene>
    <name evidence="2" type="ORF">F9278_41740</name>
</gene>
<reference evidence="2 3" key="1">
    <citation type="submission" date="2019-10" db="EMBL/GenBank/DDBJ databases">
        <title>Streptomyces sp. strain GY16 isolated from leaves of Broussonetia papyrifera.</title>
        <authorList>
            <person name="Mo P."/>
        </authorList>
    </citation>
    <scope>NUCLEOTIDE SEQUENCE [LARGE SCALE GENOMIC DNA]</scope>
    <source>
        <strain evidence="2 3">GY16</strain>
    </source>
</reference>
<dbReference type="Gene3D" id="3.10.105.10">
    <property type="entry name" value="Dipeptide-binding Protein, Domain 3"/>
    <property type="match status" value="1"/>
</dbReference>
<dbReference type="KEGG" id="sphv:F9278_41740"/>
<evidence type="ECO:0000313" key="2">
    <source>
        <dbReference type="EMBL" id="QFR01629.1"/>
    </source>
</evidence>
<keyword evidence="3" id="KW-1185">Reference proteome</keyword>
<feature type="domain" description="Solute-binding protein family 5" evidence="1">
    <location>
        <begin position="144"/>
        <end position="512"/>
    </location>
</feature>
<dbReference type="EMBL" id="CP045096">
    <property type="protein sequence ID" value="QFR01629.1"/>
    <property type="molecule type" value="Genomic_DNA"/>
</dbReference>
<evidence type="ECO:0000259" key="1">
    <source>
        <dbReference type="Pfam" id="PF00496"/>
    </source>
</evidence>
<sequence length="593" mass="63770">MRSSAYRSRRGDGRLKPTWSSLVKAPGLVGDIRAQFRNDICQEITLTIRRMYQGACAVIVAAASLVGCSESNGKASGGGGSGSPDGLTTTNVFGKAAGDLDTLKWDVPDGEPTSLSPIFAANFSGQAILANLCDQLLVQDADYKISPHLAKATQVNDTTVTLDVVEKAKFWDGKPVTAEDVVFSLKQQMRPDAQFGFAFKSVSSISETGARQVTVKFKKPDELFVKELASPIGMVWQKDYAEAKGAAYGTAGGGLMCSGPFELGKWNQGRSMTLTRNDAYWNPTYRAHAKQVELSFVTDTAALTQGLLAGEFDGAWNVRPSQVDALKGGDKGSLVVGDSLAQTMVSFANAGGVTGNPDLRRAILGSIDREAIGEKVFKGTADPSYTVVAPNYWDEGATAVYEKAYGPYEKSNKLTVEQAKKLVESSGYKGQTLKLAYPSGDATQSLLSQIIQEQLAGIGVKVKIISMEPLAFLTATYTPSQRRSLDLMMMGNYGYAKDPLEFITFFLGPDETYNWTDFSDPEVTAGLTEARATFDAEKRAEILVRLQEKWEAAAPFASFLMPKELTYVKNGIGGVVTSGAYLNLPSLALIGTK</sequence>
<dbReference type="InterPro" id="IPR039424">
    <property type="entry name" value="SBP_5"/>
</dbReference>
<dbReference type="GO" id="GO:0015833">
    <property type="term" value="P:peptide transport"/>
    <property type="evidence" value="ECO:0007669"/>
    <property type="project" value="TreeGrafter"/>
</dbReference>
<dbReference type="Gene3D" id="3.40.190.10">
    <property type="entry name" value="Periplasmic binding protein-like II"/>
    <property type="match status" value="1"/>
</dbReference>
<name>A0A5P8KFU1_9ACTN</name>
<dbReference type="InterPro" id="IPR000914">
    <property type="entry name" value="SBP_5_dom"/>
</dbReference>
<dbReference type="CDD" id="cd00995">
    <property type="entry name" value="PBP2_NikA_DppA_OppA_like"/>
    <property type="match status" value="1"/>
</dbReference>
<dbReference type="PANTHER" id="PTHR30290">
    <property type="entry name" value="PERIPLASMIC BINDING COMPONENT OF ABC TRANSPORTER"/>
    <property type="match status" value="1"/>
</dbReference>
<dbReference type="GO" id="GO:1904680">
    <property type="term" value="F:peptide transmembrane transporter activity"/>
    <property type="evidence" value="ECO:0007669"/>
    <property type="project" value="TreeGrafter"/>
</dbReference>
<dbReference type="Pfam" id="PF00496">
    <property type="entry name" value="SBP_bac_5"/>
    <property type="match status" value="1"/>
</dbReference>
<dbReference type="SUPFAM" id="SSF53850">
    <property type="entry name" value="Periplasmic binding protein-like II"/>
    <property type="match status" value="1"/>
</dbReference>
<proteinExistence type="predicted"/>
<dbReference type="Proteomes" id="UP000327294">
    <property type="component" value="Chromosome"/>
</dbReference>
<organism evidence="2 3">
    <name type="scientific">Streptomyces phaeolivaceus</name>
    <dbReference type="NCBI Taxonomy" id="2653200"/>
    <lineage>
        <taxon>Bacteria</taxon>
        <taxon>Bacillati</taxon>
        <taxon>Actinomycetota</taxon>
        <taxon>Actinomycetes</taxon>
        <taxon>Kitasatosporales</taxon>
        <taxon>Streptomycetaceae</taxon>
        <taxon>Streptomyces</taxon>
    </lineage>
</organism>